<comment type="caution">
    <text evidence="2">The sequence shown here is derived from an EMBL/GenBank/DDBJ whole genome shotgun (WGS) entry which is preliminary data.</text>
</comment>
<evidence type="ECO:0000313" key="2">
    <source>
        <dbReference type="EMBL" id="KAJ2897145.1"/>
    </source>
</evidence>
<reference evidence="2" key="1">
    <citation type="submission" date="2022-07" db="EMBL/GenBank/DDBJ databases">
        <title>Draft genome sequence of Zalerion maritima ATCC 34329, a (micro)plastics degrading marine fungus.</title>
        <authorList>
            <person name="Paco A."/>
            <person name="Goncalves M.F.M."/>
            <person name="Rocha-Santos T.A.P."/>
            <person name="Alves A."/>
        </authorList>
    </citation>
    <scope>NUCLEOTIDE SEQUENCE</scope>
    <source>
        <strain evidence="2">ATCC 34329</strain>
    </source>
</reference>
<proteinExistence type="predicted"/>
<dbReference type="EMBL" id="JAKWBI020000292">
    <property type="protein sequence ID" value="KAJ2897145.1"/>
    <property type="molecule type" value="Genomic_DNA"/>
</dbReference>
<evidence type="ECO:0000256" key="1">
    <source>
        <dbReference type="SAM" id="MobiDB-lite"/>
    </source>
</evidence>
<protein>
    <submittedName>
        <fullName evidence="2">Uncharacterized protein</fullName>
    </submittedName>
</protein>
<feature type="region of interest" description="Disordered" evidence="1">
    <location>
        <begin position="46"/>
        <end position="77"/>
    </location>
</feature>
<sequence length="250" mass="28218">MPSYQTQDNTQVPALPQDRDQLSVLCVVLASVLLLSRPAFRLILPKMSPPSSTSKNKPGSHPRSSDSDGPGRGGIPIHPHIPISLDMLCQSLCADAQTCMQLCRDLDETKFCREYMEYLERGEGRLPDPHLRSVWKLMYEVDAWGEEENGAVPPDSGLASGVGAVRPAAADDPPRGESRLPNFALPRSGWDENTWCYHFIVQSLPFFEGYLPWYPRMQDVPEILAFQLYVIALFKKVDFECFWFGREGWE</sequence>
<dbReference type="Proteomes" id="UP001201980">
    <property type="component" value="Unassembled WGS sequence"/>
</dbReference>
<gene>
    <name evidence="2" type="ORF">MKZ38_004963</name>
</gene>
<keyword evidence="3" id="KW-1185">Reference proteome</keyword>
<evidence type="ECO:0000313" key="3">
    <source>
        <dbReference type="Proteomes" id="UP001201980"/>
    </source>
</evidence>
<accession>A0AAD5WQM4</accession>
<organism evidence="2 3">
    <name type="scientific">Zalerion maritima</name>
    <dbReference type="NCBI Taxonomy" id="339359"/>
    <lineage>
        <taxon>Eukaryota</taxon>
        <taxon>Fungi</taxon>
        <taxon>Dikarya</taxon>
        <taxon>Ascomycota</taxon>
        <taxon>Pezizomycotina</taxon>
        <taxon>Sordariomycetes</taxon>
        <taxon>Lulworthiomycetidae</taxon>
        <taxon>Lulworthiales</taxon>
        <taxon>Lulworthiaceae</taxon>
        <taxon>Zalerion</taxon>
    </lineage>
</organism>
<name>A0AAD5WQM4_9PEZI</name>
<dbReference type="AlphaFoldDB" id="A0AAD5WQM4"/>